<dbReference type="InterPro" id="IPR036928">
    <property type="entry name" value="AS_sf"/>
</dbReference>
<sequence length="77" mass="7710">MAATPEASSFESFSRLARNVDPGSNAGLPGLSVPAGLSPEGLPVGLEIDGLPGDDRKVLASGVMIEGVLGRIAPPAR</sequence>
<dbReference type="InterPro" id="IPR023631">
    <property type="entry name" value="Amidase_dom"/>
</dbReference>
<feature type="domain" description="Amidase" evidence="1">
    <location>
        <begin position="13"/>
        <end position="59"/>
    </location>
</feature>
<dbReference type="Proteomes" id="UP000740926">
    <property type="component" value="Unassembled WGS sequence"/>
</dbReference>
<reference evidence="2 3" key="1">
    <citation type="journal article" date="2020" name="Microb. Genom.">
        <title>Genetic diversity of clinical and environmental Mucorales isolates obtained from an investigation of mucormycosis cases among solid organ transplant recipients.</title>
        <authorList>
            <person name="Nguyen M.H."/>
            <person name="Kaul D."/>
            <person name="Muto C."/>
            <person name="Cheng S.J."/>
            <person name="Richter R.A."/>
            <person name="Bruno V.M."/>
            <person name="Liu G."/>
            <person name="Beyhan S."/>
            <person name="Sundermann A.J."/>
            <person name="Mounaud S."/>
            <person name="Pasculle A.W."/>
            <person name="Nierman W.C."/>
            <person name="Driscoll E."/>
            <person name="Cumbie R."/>
            <person name="Clancy C.J."/>
            <person name="Dupont C.L."/>
        </authorList>
    </citation>
    <scope>NUCLEOTIDE SEQUENCE [LARGE SCALE GENOMIC DNA]</scope>
    <source>
        <strain evidence="2 3">GL24</strain>
    </source>
</reference>
<dbReference type="Gene3D" id="3.90.1300.10">
    <property type="entry name" value="Amidase signature (AS) domain"/>
    <property type="match status" value="1"/>
</dbReference>
<proteinExistence type="predicted"/>
<evidence type="ECO:0000313" key="3">
    <source>
        <dbReference type="Proteomes" id="UP000740926"/>
    </source>
</evidence>
<dbReference type="Pfam" id="PF01425">
    <property type="entry name" value="Amidase"/>
    <property type="match status" value="1"/>
</dbReference>
<name>A0A9P7BYC3_9FUNG</name>
<gene>
    <name evidence="2" type="ORF">G6F50_018663</name>
</gene>
<organism evidence="2 3">
    <name type="scientific">Rhizopus delemar</name>
    <dbReference type="NCBI Taxonomy" id="936053"/>
    <lineage>
        <taxon>Eukaryota</taxon>
        <taxon>Fungi</taxon>
        <taxon>Fungi incertae sedis</taxon>
        <taxon>Mucoromycota</taxon>
        <taxon>Mucoromycotina</taxon>
        <taxon>Mucoromycetes</taxon>
        <taxon>Mucorales</taxon>
        <taxon>Mucorineae</taxon>
        <taxon>Rhizopodaceae</taxon>
        <taxon>Rhizopus</taxon>
    </lineage>
</organism>
<evidence type="ECO:0000313" key="2">
    <source>
        <dbReference type="EMBL" id="KAG1522752.1"/>
    </source>
</evidence>
<protein>
    <recommendedName>
        <fullName evidence="1">Amidase domain-containing protein</fullName>
    </recommendedName>
</protein>
<evidence type="ECO:0000259" key="1">
    <source>
        <dbReference type="Pfam" id="PF01425"/>
    </source>
</evidence>
<dbReference type="EMBL" id="JAANIU010022388">
    <property type="protein sequence ID" value="KAG1522752.1"/>
    <property type="molecule type" value="Genomic_DNA"/>
</dbReference>
<accession>A0A9P7BYC3</accession>
<keyword evidence="3" id="KW-1185">Reference proteome</keyword>
<dbReference type="AlphaFoldDB" id="A0A9P7BYC3"/>
<dbReference type="SUPFAM" id="SSF75304">
    <property type="entry name" value="Amidase signature (AS) enzymes"/>
    <property type="match status" value="1"/>
</dbReference>
<comment type="caution">
    <text evidence="2">The sequence shown here is derived from an EMBL/GenBank/DDBJ whole genome shotgun (WGS) entry which is preliminary data.</text>
</comment>